<dbReference type="Gene3D" id="1.20.1530.20">
    <property type="match status" value="1"/>
</dbReference>
<keyword evidence="7 8" id="KW-0472">Membrane</keyword>
<comment type="similarity">
    <text evidence="2">Belongs to the auxin efflux carrier (TC 2.A.69) family.</text>
</comment>
<dbReference type="OrthoDB" id="2840521at2"/>
<feature type="transmembrane region" description="Helical" evidence="8">
    <location>
        <begin position="199"/>
        <end position="222"/>
    </location>
</feature>
<feature type="transmembrane region" description="Helical" evidence="8">
    <location>
        <begin position="135"/>
        <end position="156"/>
    </location>
</feature>
<evidence type="ECO:0008006" key="13">
    <source>
        <dbReference type="Google" id="ProtNLM"/>
    </source>
</evidence>
<evidence type="ECO:0000313" key="10">
    <source>
        <dbReference type="EMBL" id="SEO21656.1"/>
    </source>
</evidence>
<dbReference type="GO" id="GO:0005886">
    <property type="term" value="C:plasma membrane"/>
    <property type="evidence" value="ECO:0007669"/>
    <property type="project" value="UniProtKB-SubCell"/>
</dbReference>
<dbReference type="RefSeq" id="WP_038558787.1">
    <property type="nucleotide sequence ID" value="NZ_CP008876.1"/>
</dbReference>
<feature type="transmembrane region" description="Helical" evidence="8">
    <location>
        <begin position="168"/>
        <end position="187"/>
    </location>
</feature>
<dbReference type="KEGG" id="tap:GZ22_03815"/>
<reference evidence="9 11" key="1">
    <citation type="submission" date="2014-07" db="EMBL/GenBank/DDBJ databases">
        <title>Complete genome sequence of a moderately halophilic bacterium Terribacillus aidingensis MP602, isolated from Cryptomeria fortunei in Tianmu mountain in China.</title>
        <authorList>
            <person name="Wang Y."/>
            <person name="Lu P."/>
            <person name="Zhang L."/>
        </authorList>
    </citation>
    <scope>NUCLEOTIDE SEQUENCE [LARGE SCALE GENOMIC DNA]</scope>
    <source>
        <strain evidence="9 11">MP602</strain>
    </source>
</reference>
<gene>
    <name evidence="9" type="ORF">GZ22_03815</name>
    <name evidence="10" type="ORF">SAMN04489762_3733</name>
</gene>
<feature type="transmembrane region" description="Helical" evidence="8">
    <location>
        <begin position="7"/>
        <end position="24"/>
    </location>
</feature>
<dbReference type="Proteomes" id="UP000199735">
    <property type="component" value="Unassembled WGS sequence"/>
</dbReference>
<dbReference type="EMBL" id="FOCD01000010">
    <property type="protein sequence ID" value="SEO21656.1"/>
    <property type="molecule type" value="Genomic_DNA"/>
</dbReference>
<protein>
    <recommendedName>
        <fullName evidence="13">Transporter</fullName>
    </recommendedName>
</protein>
<evidence type="ECO:0000313" key="11">
    <source>
        <dbReference type="Proteomes" id="UP000027980"/>
    </source>
</evidence>
<feature type="transmembrane region" description="Helical" evidence="8">
    <location>
        <begin position="228"/>
        <end position="251"/>
    </location>
</feature>
<evidence type="ECO:0000313" key="9">
    <source>
        <dbReference type="EMBL" id="AIF65856.1"/>
    </source>
</evidence>
<accession>A0AAX2EKK7</accession>
<dbReference type="InterPro" id="IPR004776">
    <property type="entry name" value="Mem_transp_PIN-like"/>
</dbReference>
<evidence type="ECO:0000256" key="7">
    <source>
        <dbReference type="ARBA" id="ARBA00023136"/>
    </source>
</evidence>
<feature type="transmembrane region" description="Helical" evidence="8">
    <location>
        <begin position="263"/>
        <end position="284"/>
    </location>
</feature>
<evidence type="ECO:0000256" key="4">
    <source>
        <dbReference type="ARBA" id="ARBA00022475"/>
    </source>
</evidence>
<dbReference type="Proteomes" id="UP000027980">
    <property type="component" value="Chromosome"/>
</dbReference>
<organism evidence="9 11">
    <name type="scientific">Terribacillus saccharophilus</name>
    <dbReference type="NCBI Taxonomy" id="361277"/>
    <lineage>
        <taxon>Bacteria</taxon>
        <taxon>Bacillati</taxon>
        <taxon>Bacillota</taxon>
        <taxon>Bacilli</taxon>
        <taxon>Bacillales</taxon>
        <taxon>Bacillaceae</taxon>
        <taxon>Terribacillus</taxon>
    </lineage>
</organism>
<evidence type="ECO:0000256" key="5">
    <source>
        <dbReference type="ARBA" id="ARBA00022692"/>
    </source>
</evidence>
<keyword evidence="3" id="KW-0813">Transport</keyword>
<evidence type="ECO:0000256" key="1">
    <source>
        <dbReference type="ARBA" id="ARBA00004651"/>
    </source>
</evidence>
<dbReference type="GO" id="GO:0055085">
    <property type="term" value="P:transmembrane transport"/>
    <property type="evidence" value="ECO:0007669"/>
    <property type="project" value="InterPro"/>
</dbReference>
<dbReference type="AlphaFoldDB" id="A0A075LI14"/>
<sequence>MNALIRVVLLVLNPIILISAFWSADLTNVKLIYLPIFGIATIFLGAGLALLFSKWQKLPKDQIGSMFVSGAFLNLGSFGLLFCVLFIGEQAVAYAAMFRLLEEFTYYTIIYPIAKSYGTIEENSSGSRVMRIIKDPFIMITFCSIVIGAALNLSPIDRFEWLGASNSTLVALASILLLIPIGFSMRIASVKKYWNLSIWLIPIKFLAVPLVITGIAYLIGLGNLYDGILLQVLLIMSAMPPAVASLVPPRLYNLDMELANSNWIVATSSLIVVVPILFVLVNWMN</sequence>
<evidence type="ECO:0000313" key="12">
    <source>
        <dbReference type="Proteomes" id="UP000199735"/>
    </source>
</evidence>
<keyword evidence="5 8" id="KW-0812">Transmembrane</keyword>
<accession>A0A075LI14</accession>
<dbReference type="GeneID" id="34221890"/>
<name>A0A075LI14_9BACI</name>
<evidence type="ECO:0000256" key="6">
    <source>
        <dbReference type="ARBA" id="ARBA00022989"/>
    </source>
</evidence>
<dbReference type="HOGENOM" id="CLU_854309_0_0_9"/>
<evidence type="ECO:0000256" key="3">
    <source>
        <dbReference type="ARBA" id="ARBA00022448"/>
    </source>
</evidence>
<feature type="transmembrane region" description="Helical" evidence="8">
    <location>
        <begin position="64"/>
        <end position="87"/>
    </location>
</feature>
<dbReference type="EMBL" id="CP008876">
    <property type="protein sequence ID" value="AIF65856.1"/>
    <property type="molecule type" value="Genomic_DNA"/>
</dbReference>
<comment type="subcellular location">
    <subcellularLocation>
        <location evidence="1">Cell membrane</location>
        <topology evidence="1">Multi-pass membrane protein</topology>
    </subcellularLocation>
</comment>
<evidence type="ECO:0000256" key="2">
    <source>
        <dbReference type="ARBA" id="ARBA00010145"/>
    </source>
</evidence>
<keyword evidence="6 8" id="KW-1133">Transmembrane helix</keyword>
<keyword evidence="4" id="KW-1003">Cell membrane</keyword>
<dbReference type="Pfam" id="PF03547">
    <property type="entry name" value="Mem_trans"/>
    <property type="match status" value="1"/>
</dbReference>
<dbReference type="PANTHER" id="PTHR36838:SF3">
    <property type="entry name" value="TRANSPORTER AUXIN EFFLUX CARRIER EC FAMILY"/>
    <property type="match status" value="1"/>
</dbReference>
<dbReference type="PANTHER" id="PTHR36838">
    <property type="entry name" value="AUXIN EFFLUX CARRIER FAMILY PROTEIN"/>
    <property type="match status" value="1"/>
</dbReference>
<proteinExistence type="inferred from homology"/>
<dbReference type="InterPro" id="IPR038770">
    <property type="entry name" value="Na+/solute_symporter_sf"/>
</dbReference>
<reference evidence="10 12" key="2">
    <citation type="submission" date="2016-10" db="EMBL/GenBank/DDBJ databases">
        <authorList>
            <person name="Varghese N."/>
            <person name="Submissions S."/>
        </authorList>
    </citation>
    <scope>NUCLEOTIDE SEQUENCE [LARGE SCALE GENOMIC DNA]</scope>
    <source>
        <strain evidence="10 12">DSM 21619</strain>
    </source>
</reference>
<feature type="transmembrane region" description="Helical" evidence="8">
    <location>
        <begin position="30"/>
        <end position="52"/>
    </location>
</feature>
<evidence type="ECO:0000256" key="8">
    <source>
        <dbReference type="SAM" id="Phobius"/>
    </source>
</evidence>